<feature type="domain" description="Chemoreceptor zinc-binding" evidence="1">
    <location>
        <begin position="16"/>
        <end position="80"/>
    </location>
</feature>
<sequence length="121" mass="14008">MTDELKQDFESGLVKHLLFKSKLRSYLYGSGISQGPIRDPQQCNFGHWIRDRALGPYKHLPESQELDRLHIQVHMEANRLMDMHKQGNTEAALAGLPIIDRLADRITVLLQTMEQKMRRGQ</sequence>
<dbReference type="EMBL" id="JACWZZ010000001">
    <property type="protein sequence ID" value="MBD2714785.1"/>
    <property type="molecule type" value="Genomic_DNA"/>
</dbReference>
<evidence type="ECO:0000313" key="2">
    <source>
        <dbReference type="EMBL" id="MBD2714785.1"/>
    </source>
</evidence>
<dbReference type="Proteomes" id="UP000642468">
    <property type="component" value="Unassembled WGS sequence"/>
</dbReference>
<dbReference type="Gene3D" id="1.20.120.30">
    <property type="entry name" value="Aspartate receptor, ligand-binding domain"/>
    <property type="match status" value="1"/>
</dbReference>
<dbReference type="Pfam" id="PF13682">
    <property type="entry name" value="CZB"/>
    <property type="match status" value="1"/>
</dbReference>
<protein>
    <submittedName>
        <fullName evidence="2">CZB domain-containing protein</fullName>
    </submittedName>
</protein>
<dbReference type="InterPro" id="IPR025991">
    <property type="entry name" value="Chemoreceptor_zinc-bind_dom"/>
</dbReference>
<comment type="caution">
    <text evidence="2">The sequence shown here is derived from an EMBL/GenBank/DDBJ whole genome shotgun (WGS) entry which is preliminary data.</text>
</comment>
<evidence type="ECO:0000259" key="1">
    <source>
        <dbReference type="Pfam" id="PF13682"/>
    </source>
</evidence>
<organism evidence="2 3">
    <name type="scientific">Hymenobacter duratus</name>
    <dbReference type="NCBI Taxonomy" id="2771356"/>
    <lineage>
        <taxon>Bacteria</taxon>
        <taxon>Pseudomonadati</taxon>
        <taxon>Bacteroidota</taxon>
        <taxon>Cytophagia</taxon>
        <taxon>Cytophagales</taxon>
        <taxon>Hymenobacteraceae</taxon>
        <taxon>Hymenobacter</taxon>
    </lineage>
</organism>
<name>A0ABR8JG39_9BACT</name>
<reference evidence="2 3" key="1">
    <citation type="submission" date="2020-09" db="EMBL/GenBank/DDBJ databases">
        <authorList>
            <person name="Kim M.K."/>
        </authorList>
    </citation>
    <scope>NUCLEOTIDE SEQUENCE [LARGE SCALE GENOMIC DNA]</scope>
    <source>
        <strain evidence="2 3">BT646</strain>
    </source>
</reference>
<keyword evidence="3" id="KW-1185">Reference proteome</keyword>
<accession>A0ABR8JG39</accession>
<dbReference type="RefSeq" id="WP_190783782.1">
    <property type="nucleotide sequence ID" value="NZ_JACWZZ010000001.1"/>
</dbReference>
<evidence type="ECO:0000313" key="3">
    <source>
        <dbReference type="Proteomes" id="UP000642468"/>
    </source>
</evidence>
<proteinExistence type="predicted"/>
<gene>
    <name evidence="2" type="ORF">IC231_07035</name>
</gene>